<evidence type="ECO:0000313" key="1">
    <source>
        <dbReference type="EMBL" id="KAG8040255.1"/>
    </source>
</evidence>
<feature type="non-terminal residue" evidence="1">
    <location>
        <position position="1"/>
    </location>
</feature>
<keyword evidence="2" id="KW-1185">Reference proteome</keyword>
<accession>A0A8J5R5T2</accession>
<dbReference type="AlphaFoldDB" id="A0A8J5R5T2"/>
<dbReference type="EMBL" id="JAAOIC020000023">
    <property type="protein sequence ID" value="KAG8040255.1"/>
    <property type="molecule type" value="Genomic_DNA"/>
</dbReference>
<name>A0A8J5R5T2_9HYME</name>
<proteinExistence type="predicted"/>
<comment type="caution">
    <text evidence="1">The sequence shown here is derived from an EMBL/GenBank/DDBJ whole genome shotgun (WGS) entry which is preliminary data.</text>
</comment>
<sequence>QCRCKGNFTNINGNCRELANLSSSHDSDCKKYGFGYWCFSNTCHQGRYYFDSADISQWRTKWIKGYCRIDLHCSNLNNTKCFFDQCVCTQGYKNETGECKKDLPTNCSKDSNCTRWAEKCIFSQCQSPDKFFGSASSDTLDLYAVDRLYGACRTDHHCRNFNNSRCLGNQCKCLRGWDWVSGSCKRTINITCSDDSKCRRIGTLCFLNNCLYPEDFFDSSNTNQSNVYAAKRHEYVNGSCVKAINVTCSDDSKCLLPRSYCFLNTCLYPEDFFDSVNRYNTILYVAQRVGGFCQADQHCRGIKGSKCFRRKCSCTNDYSINGTKCNNVALTLQ</sequence>
<reference evidence="1" key="1">
    <citation type="submission" date="2020-03" db="EMBL/GenBank/DDBJ databases">
        <authorList>
            <person name="Chebbi M.A."/>
            <person name="Drezen J.M."/>
        </authorList>
    </citation>
    <scope>NUCLEOTIDE SEQUENCE</scope>
    <source>
        <tissue evidence="1">Whole body</tissue>
    </source>
</reference>
<gene>
    <name evidence="1" type="ORF">G9C98_000825</name>
</gene>
<dbReference type="OrthoDB" id="7668279at2759"/>
<evidence type="ECO:0000313" key="2">
    <source>
        <dbReference type="Proteomes" id="UP000729913"/>
    </source>
</evidence>
<protein>
    <submittedName>
        <fullName evidence="1">Uncharacterized protein</fullName>
    </submittedName>
</protein>
<dbReference type="PANTHER" id="PTHR39069:SF8">
    <property type="entry name" value="FI17111P1"/>
    <property type="match status" value="1"/>
</dbReference>
<organism evidence="1 2">
    <name type="scientific">Cotesia typhae</name>
    <dbReference type="NCBI Taxonomy" id="2053667"/>
    <lineage>
        <taxon>Eukaryota</taxon>
        <taxon>Metazoa</taxon>
        <taxon>Ecdysozoa</taxon>
        <taxon>Arthropoda</taxon>
        <taxon>Hexapoda</taxon>
        <taxon>Insecta</taxon>
        <taxon>Pterygota</taxon>
        <taxon>Neoptera</taxon>
        <taxon>Endopterygota</taxon>
        <taxon>Hymenoptera</taxon>
        <taxon>Apocrita</taxon>
        <taxon>Ichneumonoidea</taxon>
        <taxon>Braconidae</taxon>
        <taxon>Microgastrinae</taxon>
        <taxon>Cotesia</taxon>
    </lineage>
</organism>
<dbReference type="Proteomes" id="UP000729913">
    <property type="component" value="Unassembled WGS sequence"/>
</dbReference>
<reference evidence="1" key="2">
    <citation type="submission" date="2021-04" db="EMBL/GenBank/DDBJ databases">
        <title>Genome-wide patterns of bracovirus chromosomal integration into multiple host tissues during parasitism.</title>
        <authorList>
            <person name="Chebbi M.A.C."/>
        </authorList>
    </citation>
    <scope>NUCLEOTIDE SEQUENCE</scope>
    <source>
        <tissue evidence="1">Whole body</tissue>
    </source>
</reference>
<dbReference type="PANTHER" id="PTHR39069">
    <property type="entry name" value="ECDYSONE-INDUCIBLE GENE E1, ISOFORM A"/>
    <property type="match status" value="1"/>
</dbReference>